<accession>A0A081QXS6</accession>
<dbReference type="EMBL" id="JPFZ01000009">
    <property type="protein sequence ID" value="KEQ47749.1"/>
    <property type="molecule type" value="Genomic_DNA"/>
</dbReference>
<protein>
    <submittedName>
        <fullName evidence="1">Uncharacterized protein</fullName>
    </submittedName>
</protein>
<evidence type="ECO:0000313" key="1">
    <source>
        <dbReference type="EMBL" id="KEQ47749.1"/>
    </source>
</evidence>
<dbReference type="Proteomes" id="UP000028022">
    <property type="component" value="Unassembled WGS sequence"/>
</dbReference>
<comment type="caution">
    <text evidence="1">The sequence shown here is derived from an EMBL/GenBank/DDBJ whole genome shotgun (WGS) entry which is preliminary data.</text>
</comment>
<proteinExistence type="predicted"/>
<sequence>MIFMGFPEFFVKTRLASWDEPLKRRALSITKNKLGIEPKT</sequence>
<gene>
    <name evidence="1" type="ORF">SK608_0837</name>
</gene>
<dbReference type="AlphaFoldDB" id="A0A081QXS6"/>
<name>A0A081QXS6_STRMT</name>
<evidence type="ECO:0000313" key="2">
    <source>
        <dbReference type="Proteomes" id="UP000028022"/>
    </source>
</evidence>
<reference evidence="1 2" key="1">
    <citation type="submission" date="2014-05" db="EMBL/GenBank/DDBJ databases">
        <authorList>
            <person name="Daugherty S.C."/>
            <person name="Tallon L.J."/>
            <person name="Sadzewicz L."/>
            <person name="Kilian M."/>
            <person name="Tettelin H."/>
        </authorList>
    </citation>
    <scope>NUCLEOTIDE SEQUENCE [LARGE SCALE GENOMIC DNA]</scope>
    <source>
        <strain evidence="1 2">SK608</strain>
    </source>
</reference>
<organism evidence="1 2">
    <name type="scientific">Streptococcus mitis</name>
    <dbReference type="NCBI Taxonomy" id="28037"/>
    <lineage>
        <taxon>Bacteria</taxon>
        <taxon>Bacillati</taxon>
        <taxon>Bacillota</taxon>
        <taxon>Bacilli</taxon>
        <taxon>Lactobacillales</taxon>
        <taxon>Streptococcaceae</taxon>
        <taxon>Streptococcus</taxon>
        <taxon>Streptococcus mitis group</taxon>
    </lineage>
</organism>